<protein>
    <submittedName>
        <fullName evidence="1">Uncharacterized protein</fullName>
    </submittedName>
</protein>
<reference evidence="2" key="1">
    <citation type="journal article" date="2015" name="Genome">
        <title>Whole Genome Sequence of the Non-Microcystin-Producing Microcystis aeruginosa Strain NIES-44.</title>
        <authorList>
            <person name="Okano K."/>
            <person name="Miyata N."/>
            <person name="Ozaki Y."/>
        </authorList>
    </citation>
    <scope>NUCLEOTIDE SEQUENCE [LARGE SCALE GENOMIC DNA]</scope>
    <source>
        <strain evidence="2">NIES-44</strain>
    </source>
</reference>
<dbReference type="Proteomes" id="UP000030321">
    <property type="component" value="Unassembled WGS sequence"/>
</dbReference>
<evidence type="ECO:0000313" key="1">
    <source>
        <dbReference type="EMBL" id="GAL92311.1"/>
    </source>
</evidence>
<proteinExistence type="predicted"/>
<comment type="caution">
    <text evidence="1">The sequence shown here is derived from an EMBL/GenBank/DDBJ whole genome shotgun (WGS) entry which is preliminary data.</text>
</comment>
<evidence type="ECO:0000313" key="2">
    <source>
        <dbReference type="Proteomes" id="UP000030321"/>
    </source>
</evidence>
<organism evidence="1 2">
    <name type="scientific">Microcystis aeruginosa NIES-44</name>
    <dbReference type="NCBI Taxonomy" id="449439"/>
    <lineage>
        <taxon>Bacteria</taxon>
        <taxon>Bacillati</taxon>
        <taxon>Cyanobacteriota</taxon>
        <taxon>Cyanophyceae</taxon>
        <taxon>Oscillatoriophycideae</taxon>
        <taxon>Chroococcales</taxon>
        <taxon>Microcystaceae</taxon>
        <taxon>Microcystis</taxon>
    </lineage>
</organism>
<dbReference type="EMBL" id="BBPA01000020">
    <property type="protein sequence ID" value="GAL92311.1"/>
    <property type="molecule type" value="Genomic_DNA"/>
</dbReference>
<accession>A0A0A1VSN5</accession>
<sequence>MWPPQPPRHRGGWGVSGFTHIFREKVPEFPPDNSNGWHFLISKRTKDIIQQGF</sequence>
<gene>
    <name evidence="1" type="ORF">N44_00869</name>
</gene>
<dbReference type="AlphaFoldDB" id="A0A0A1VSN5"/>
<name>A0A0A1VSN5_MICAE</name>